<evidence type="ECO:0000313" key="3">
    <source>
        <dbReference type="Proteomes" id="UP001201549"/>
    </source>
</evidence>
<evidence type="ECO:0000256" key="1">
    <source>
        <dbReference type="SAM" id="Phobius"/>
    </source>
</evidence>
<evidence type="ECO:0008006" key="4">
    <source>
        <dbReference type="Google" id="ProtNLM"/>
    </source>
</evidence>
<keyword evidence="1" id="KW-0812">Transmembrane</keyword>
<accession>A0ABT2FLP1</accession>
<gene>
    <name evidence="2" type="ORF">L9G74_06890</name>
</gene>
<keyword evidence="1" id="KW-1133">Transmembrane helix</keyword>
<dbReference type="EMBL" id="JAKOGG010000003">
    <property type="protein sequence ID" value="MCS4556159.1"/>
    <property type="molecule type" value="Genomic_DNA"/>
</dbReference>
<feature type="transmembrane region" description="Helical" evidence="1">
    <location>
        <begin position="52"/>
        <end position="72"/>
    </location>
</feature>
<dbReference type="Proteomes" id="UP001201549">
    <property type="component" value="Unassembled WGS sequence"/>
</dbReference>
<dbReference type="RefSeq" id="WP_238895561.1">
    <property type="nucleotide sequence ID" value="NZ_JAKOGG010000003.1"/>
</dbReference>
<reference evidence="2 3" key="1">
    <citation type="submission" date="2022-02" db="EMBL/GenBank/DDBJ databases">
        <authorList>
            <person name="Zhuang L."/>
        </authorList>
    </citation>
    <scope>NUCLEOTIDE SEQUENCE [LARGE SCALE GENOMIC DNA]</scope>
    <source>
        <strain evidence="2 3">C32</strain>
    </source>
</reference>
<reference evidence="3" key="2">
    <citation type="submission" date="2023-07" db="EMBL/GenBank/DDBJ databases">
        <title>Shewanella mangrovi sp. nov., an acetaldehyde- degrading bacterium isolated from mangrove sediment.</title>
        <authorList>
            <person name="Liu Y."/>
        </authorList>
    </citation>
    <scope>NUCLEOTIDE SEQUENCE [LARGE SCALE GENOMIC DNA]</scope>
    <source>
        <strain evidence="3">C32</strain>
    </source>
</reference>
<keyword evidence="1" id="KW-0472">Membrane</keyword>
<feature type="transmembrane region" description="Helical" evidence="1">
    <location>
        <begin position="77"/>
        <end position="98"/>
    </location>
</feature>
<sequence length="103" mass="10832">MILVNPIYTPLDRIGWLNTTIRCVLALFGAYAIAILMGSAIAITLAMPAKDATMSAIMLGFVAQLLAVLWVFHARTLIGAFIGLAIPAAAAAATLYWLTGAIV</sequence>
<keyword evidence="3" id="KW-1185">Reference proteome</keyword>
<feature type="transmembrane region" description="Helical" evidence="1">
    <location>
        <begin position="23"/>
        <end position="46"/>
    </location>
</feature>
<proteinExistence type="predicted"/>
<name>A0ABT2FLP1_9GAMM</name>
<organism evidence="2 3">
    <name type="scientific">Shewanella electrica</name>
    <dbReference type="NCBI Taxonomy" id="515560"/>
    <lineage>
        <taxon>Bacteria</taxon>
        <taxon>Pseudomonadati</taxon>
        <taxon>Pseudomonadota</taxon>
        <taxon>Gammaproteobacteria</taxon>
        <taxon>Alteromonadales</taxon>
        <taxon>Shewanellaceae</taxon>
        <taxon>Shewanella</taxon>
    </lineage>
</organism>
<evidence type="ECO:0000313" key="2">
    <source>
        <dbReference type="EMBL" id="MCS4556159.1"/>
    </source>
</evidence>
<protein>
    <recommendedName>
        <fullName evidence="4">Iron uptake protein</fullName>
    </recommendedName>
</protein>
<comment type="caution">
    <text evidence="2">The sequence shown here is derived from an EMBL/GenBank/DDBJ whole genome shotgun (WGS) entry which is preliminary data.</text>
</comment>